<gene>
    <name evidence="2" type="ORF">DFH05DRAFT_118511</name>
</gene>
<evidence type="ECO:0000256" key="1">
    <source>
        <dbReference type="SAM" id="Phobius"/>
    </source>
</evidence>
<keyword evidence="3" id="KW-1185">Reference proteome</keyword>
<keyword evidence="1" id="KW-0812">Transmembrane</keyword>
<dbReference type="Proteomes" id="UP001142393">
    <property type="component" value="Unassembled WGS sequence"/>
</dbReference>
<dbReference type="EMBL" id="JANVFU010000001">
    <property type="protein sequence ID" value="KAJ3750813.1"/>
    <property type="molecule type" value="Genomic_DNA"/>
</dbReference>
<reference evidence="2 3" key="1">
    <citation type="journal article" date="2023" name="Proc. Natl. Acad. Sci. U.S.A.">
        <title>A global phylogenomic analysis of the shiitake genus Lentinula.</title>
        <authorList>
            <person name="Sierra-Patev S."/>
            <person name="Min B."/>
            <person name="Naranjo-Ortiz M."/>
            <person name="Looney B."/>
            <person name="Konkel Z."/>
            <person name="Slot J.C."/>
            <person name="Sakamoto Y."/>
            <person name="Steenwyk J.L."/>
            <person name="Rokas A."/>
            <person name="Carro J."/>
            <person name="Camarero S."/>
            <person name="Ferreira P."/>
            <person name="Molpeceres G."/>
            <person name="Ruiz-Duenas F.J."/>
            <person name="Serrano A."/>
            <person name="Henrissat B."/>
            <person name="Drula E."/>
            <person name="Hughes K.W."/>
            <person name="Mata J.L."/>
            <person name="Ishikawa N.K."/>
            <person name="Vargas-Isla R."/>
            <person name="Ushijima S."/>
            <person name="Smith C.A."/>
            <person name="Donoghue J."/>
            <person name="Ahrendt S."/>
            <person name="Andreopoulos W."/>
            <person name="He G."/>
            <person name="LaButti K."/>
            <person name="Lipzen A."/>
            <person name="Ng V."/>
            <person name="Riley R."/>
            <person name="Sandor L."/>
            <person name="Barry K."/>
            <person name="Martinez A.T."/>
            <person name="Xiao Y."/>
            <person name="Gibbons J.G."/>
            <person name="Terashima K."/>
            <person name="Grigoriev I.V."/>
            <person name="Hibbett D."/>
        </authorList>
    </citation>
    <scope>NUCLEOTIDE SEQUENCE [LARGE SCALE GENOMIC DNA]</scope>
    <source>
        <strain evidence="2 3">TFB7810</strain>
    </source>
</reference>
<keyword evidence="1" id="KW-1133">Transmembrane helix</keyword>
<organism evidence="2 3">
    <name type="scientific">Lentinula detonsa</name>
    <dbReference type="NCBI Taxonomy" id="2804962"/>
    <lineage>
        <taxon>Eukaryota</taxon>
        <taxon>Fungi</taxon>
        <taxon>Dikarya</taxon>
        <taxon>Basidiomycota</taxon>
        <taxon>Agaricomycotina</taxon>
        <taxon>Agaricomycetes</taxon>
        <taxon>Agaricomycetidae</taxon>
        <taxon>Agaricales</taxon>
        <taxon>Marasmiineae</taxon>
        <taxon>Omphalotaceae</taxon>
        <taxon>Lentinula</taxon>
    </lineage>
</organism>
<sequence>MSDWNHITSYYLCRLVTWRYRSPLAGSWTLVPVQSKLLQNKYHHYYGSLQANDNAHQKLTLPIRELQREDSCQGRWQIGTADSSARVMIKGGEIVYPKFLTRRPIRLLFAGQRKFKVLLYLQDPVRQTSKSPYLSTCPFFKIRLSRNSIMYLCGLDIRAGLSFRVCAVLFLGLVCAAFTAALPLSDNDLSNPTSSVHLAARNELKKIPMTLRF</sequence>
<protein>
    <submittedName>
        <fullName evidence="2">Uncharacterized protein</fullName>
    </submittedName>
</protein>
<name>A0A9W8PBN3_9AGAR</name>
<evidence type="ECO:0000313" key="3">
    <source>
        <dbReference type="Proteomes" id="UP001142393"/>
    </source>
</evidence>
<feature type="transmembrane region" description="Helical" evidence="1">
    <location>
        <begin position="161"/>
        <end position="182"/>
    </location>
</feature>
<dbReference type="AlphaFoldDB" id="A0A9W8PBN3"/>
<proteinExistence type="predicted"/>
<comment type="caution">
    <text evidence="2">The sequence shown here is derived from an EMBL/GenBank/DDBJ whole genome shotgun (WGS) entry which is preliminary data.</text>
</comment>
<accession>A0A9W8PBN3</accession>
<evidence type="ECO:0000313" key="2">
    <source>
        <dbReference type="EMBL" id="KAJ3750813.1"/>
    </source>
</evidence>
<keyword evidence="1" id="KW-0472">Membrane</keyword>